<evidence type="ECO:0008006" key="3">
    <source>
        <dbReference type="Google" id="ProtNLM"/>
    </source>
</evidence>
<protein>
    <recommendedName>
        <fullName evidence="3">PglZ domain-containing protein</fullName>
    </recommendedName>
</protein>
<sequence length="743" mass="82486">MRQAIRRALDDGKSLTLHVTSRLLLHWLEDFIGYSGVEWVPVAPERDYRRIFGSDPPALFTPEVLLAANIATINVPPPGVAVDAAGWVLGERLHPLWSAPQASSNHLSELSTWVVSPGASIAPALYPLVQDCLTKWAAAMPAYGALHAGSLGADVTNLIRSAALRHYPAAWRQAHGLHHLPVASFALHRELWVQALRELGPPIEHYWREQVAEREPDQAWLQAALAAMSGWSHAELRMIEAVILRDPALLNAALVQTLRQKFGALHGAAVTLDELEQLVPPPQPAQPQADWSDQQWLTWATQAYMPYFAWTVRTQQPCAAQAAYALCYADWLAQRYPHWLTAVGSPLITSQFTLMRDLLVAQPDAVVVWLVADGLTWWQGKILRESCQQHGLHPQRYEPAVALLPSITSISKRALVTGILAPEEVHGTLAQAAQEKLTRVGVRGFVSYHEQEVLAAVRSSAPPQCVIWLANELDRQAHEQITFTDDMVVRAIIERFGQTLAKLRDRCIERGHPFHALIGSDHGSTLLPATAPTRRMPTATREVIDVWEDSPEPRSSNHTSARAAQVSADQHLQIEEDAWYHLDRLRYQLAHAYLIPRGYAAVGRRPTGWTHGGLTPEETIVPLMHLTPEPLVMHNLRLALSGRLQPQREGMLVLLLTNPNPAPLDHLVVRIADLQPVAIERIEANGRHETTLTYPARPLDGAELALPWTLDGQVLGVTHHQQGAARIAVRRLQSDTSMDDMFG</sequence>
<comment type="caution">
    <text evidence="1">The sequence shown here is derived from an EMBL/GenBank/DDBJ whole genome shotgun (WGS) entry which is preliminary data.</text>
</comment>
<dbReference type="AlphaFoldDB" id="A0A426TU56"/>
<dbReference type="Proteomes" id="UP000280307">
    <property type="component" value="Unassembled WGS sequence"/>
</dbReference>
<accession>A0A426TU56</accession>
<organism evidence="1 2">
    <name type="scientific">Candidatus Viridilinea halotolerans</name>
    <dbReference type="NCBI Taxonomy" id="2491704"/>
    <lineage>
        <taxon>Bacteria</taxon>
        <taxon>Bacillati</taxon>
        <taxon>Chloroflexota</taxon>
        <taxon>Chloroflexia</taxon>
        <taxon>Chloroflexales</taxon>
        <taxon>Chloroflexineae</taxon>
        <taxon>Oscillochloridaceae</taxon>
        <taxon>Candidatus Viridilinea</taxon>
    </lineage>
</organism>
<proteinExistence type="predicted"/>
<gene>
    <name evidence="1" type="ORF">EI684_17475</name>
</gene>
<name>A0A426TU56_9CHLR</name>
<evidence type="ECO:0000313" key="1">
    <source>
        <dbReference type="EMBL" id="RRR68566.1"/>
    </source>
</evidence>
<dbReference type="EMBL" id="RSAS01000710">
    <property type="protein sequence ID" value="RRR68566.1"/>
    <property type="molecule type" value="Genomic_DNA"/>
</dbReference>
<reference evidence="1 2" key="1">
    <citation type="submission" date="2018-12" db="EMBL/GenBank/DDBJ databases">
        <title>Genome Sequence of Candidatus Viridilinea halotolerans isolated from saline sulfide-rich spring.</title>
        <authorList>
            <person name="Grouzdev D.S."/>
            <person name="Burganskaya E.I."/>
            <person name="Krutkina M.S."/>
            <person name="Sukhacheva M.V."/>
            <person name="Gorlenko V.M."/>
        </authorList>
    </citation>
    <scope>NUCLEOTIDE SEQUENCE [LARGE SCALE GENOMIC DNA]</scope>
    <source>
        <strain evidence="1">Chok-6</strain>
    </source>
</reference>
<evidence type="ECO:0000313" key="2">
    <source>
        <dbReference type="Proteomes" id="UP000280307"/>
    </source>
</evidence>